<dbReference type="AlphaFoldDB" id="A0A3B0X584"/>
<evidence type="ECO:0000313" key="1">
    <source>
        <dbReference type="EMBL" id="VAW51886.1"/>
    </source>
</evidence>
<reference evidence="1" key="1">
    <citation type="submission" date="2018-06" db="EMBL/GenBank/DDBJ databases">
        <authorList>
            <person name="Zhirakovskaya E."/>
        </authorList>
    </citation>
    <scope>NUCLEOTIDE SEQUENCE</scope>
</reference>
<dbReference type="EMBL" id="UOFE01000023">
    <property type="protein sequence ID" value="VAW51886.1"/>
    <property type="molecule type" value="Genomic_DNA"/>
</dbReference>
<sequence>MTCAISPTNAALAPPVQTPLQTLTGLKSNPFISEKNTLCDSFWLPYPTFVSAFPLNTGGRAHCSTETR</sequence>
<accession>A0A3B0X584</accession>
<organism evidence="1">
    <name type="scientific">hydrothermal vent metagenome</name>
    <dbReference type="NCBI Taxonomy" id="652676"/>
    <lineage>
        <taxon>unclassified sequences</taxon>
        <taxon>metagenomes</taxon>
        <taxon>ecological metagenomes</taxon>
    </lineage>
</organism>
<proteinExistence type="predicted"/>
<gene>
    <name evidence="1" type="ORF">MNBD_GAMMA05-1983</name>
</gene>
<protein>
    <submittedName>
        <fullName evidence="1">Uncharacterized protein</fullName>
    </submittedName>
</protein>
<name>A0A3B0X584_9ZZZZ</name>